<feature type="chain" id="PRO_5002891665" description="Non-specific lipid-transfer protein" evidence="4">
    <location>
        <begin position="28"/>
        <end position="124"/>
    </location>
</feature>
<dbReference type="PRINTS" id="PR00382">
    <property type="entry name" value="LIPIDTRNSFER"/>
</dbReference>
<gene>
    <name evidence="6" type="ORF">RCOM_0718720</name>
</gene>
<dbReference type="Pfam" id="PF00234">
    <property type="entry name" value="Tryp_alpha_amyl"/>
    <property type="match status" value="1"/>
</dbReference>
<organism evidence="6 7">
    <name type="scientific">Ricinus communis</name>
    <name type="common">Castor bean</name>
    <dbReference type="NCBI Taxonomy" id="3988"/>
    <lineage>
        <taxon>Eukaryota</taxon>
        <taxon>Viridiplantae</taxon>
        <taxon>Streptophyta</taxon>
        <taxon>Embryophyta</taxon>
        <taxon>Tracheophyta</taxon>
        <taxon>Spermatophyta</taxon>
        <taxon>Magnoliopsida</taxon>
        <taxon>eudicotyledons</taxon>
        <taxon>Gunneridae</taxon>
        <taxon>Pentapetalae</taxon>
        <taxon>rosids</taxon>
        <taxon>fabids</taxon>
        <taxon>Malpighiales</taxon>
        <taxon>Euphorbiaceae</taxon>
        <taxon>Acalyphoideae</taxon>
        <taxon>Acalypheae</taxon>
        <taxon>Ricinus</taxon>
    </lineage>
</organism>
<dbReference type="CDD" id="cd01960">
    <property type="entry name" value="nsLTP1"/>
    <property type="match status" value="1"/>
</dbReference>
<evidence type="ECO:0000256" key="2">
    <source>
        <dbReference type="ARBA" id="ARBA00023157"/>
    </source>
</evidence>
<sequence>MSRAGVMTLLIVLLNLVLLLLPKPVLSSPVTGIKCSKAVPMVTPCLDYVRDKANEPSKACCSGIKDLNAYCKNKGDRQAACECLKKAVGNTKIDVPRVLKLPHKCGMTSFLYGVNVDVDCKKVP</sequence>
<dbReference type="PANTHER" id="PTHR33076">
    <property type="entry name" value="NON-SPECIFIC LIPID-TRANSFER PROTEIN 2-RELATED"/>
    <property type="match status" value="1"/>
</dbReference>
<comment type="similarity">
    <text evidence="1 3">Belongs to the plant LTP family.</text>
</comment>
<dbReference type="GO" id="GO:0006869">
    <property type="term" value="P:lipid transport"/>
    <property type="evidence" value="ECO:0007669"/>
    <property type="project" value="InterPro"/>
</dbReference>
<dbReference type="InterPro" id="IPR016140">
    <property type="entry name" value="Bifunc_inhib/LTP/seed_store"/>
</dbReference>
<name>B9SBJ1_RICCO</name>
<dbReference type="SUPFAM" id="SSF47699">
    <property type="entry name" value="Bifunctional inhibitor/lipid-transfer protein/seed storage 2S albumin"/>
    <property type="match status" value="1"/>
</dbReference>
<dbReference type="EMBL" id="EQ973914">
    <property type="protein sequence ID" value="EEF39076.1"/>
    <property type="molecule type" value="Genomic_DNA"/>
</dbReference>
<keyword evidence="4" id="KW-0732">Signal</keyword>
<reference evidence="7" key="1">
    <citation type="journal article" date="2010" name="Nat. Biotechnol.">
        <title>Draft genome sequence of the oilseed species Ricinus communis.</title>
        <authorList>
            <person name="Chan A.P."/>
            <person name="Crabtree J."/>
            <person name="Zhao Q."/>
            <person name="Lorenzi H."/>
            <person name="Orvis J."/>
            <person name="Puiu D."/>
            <person name="Melake-Berhan A."/>
            <person name="Jones K.M."/>
            <person name="Redman J."/>
            <person name="Chen G."/>
            <person name="Cahoon E.B."/>
            <person name="Gedil M."/>
            <person name="Stanke M."/>
            <person name="Haas B.J."/>
            <person name="Wortman J.R."/>
            <person name="Fraser-Liggett C.M."/>
            <person name="Ravel J."/>
            <person name="Rabinowicz P.D."/>
        </authorList>
    </citation>
    <scope>NUCLEOTIDE SEQUENCE [LARGE SCALE GENOMIC DNA]</scope>
    <source>
        <strain evidence="7">cv. Hale</strain>
    </source>
</reference>
<dbReference type="OrthoDB" id="1862539at2759"/>
<dbReference type="STRING" id="3988.B9SBJ1"/>
<dbReference type="AlphaFoldDB" id="B9SBJ1"/>
<dbReference type="OMA" id="NEPSKAC"/>
<keyword evidence="2" id="KW-1015">Disulfide bond</keyword>
<evidence type="ECO:0000256" key="3">
    <source>
        <dbReference type="RuleBase" id="RU000628"/>
    </source>
</evidence>
<dbReference type="eggNOG" id="ENOG502S7TU">
    <property type="taxonomic scope" value="Eukaryota"/>
</dbReference>
<feature type="domain" description="Bifunctional inhibitor/plant lipid transfer protein/seed storage helical" evidence="5">
    <location>
        <begin position="35"/>
        <end position="120"/>
    </location>
</feature>
<keyword evidence="7" id="KW-1185">Reference proteome</keyword>
<keyword evidence="3" id="KW-0446">Lipid-binding</keyword>
<dbReference type="Proteomes" id="UP000008311">
    <property type="component" value="Unassembled WGS sequence"/>
</dbReference>
<dbReference type="InterPro" id="IPR000528">
    <property type="entry name" value="Plant_nsLTP"/>
</dbReference>
<evidence type="ECO:0000313" key="6">
    <source>
        <dbReference type="EMBL" id="EEF39076.1"/>
    </source>
</evidence>
<dbReference type="GO" id="GO:0008289">
    <property type="term" value="F:lipid binding"/>
    <property type="evidence" value="ECO:0007669"/>
    <property type="project" value="UniProtKB-KW"/>
</dbReference>
<evidence type="ECO:0000256" key="1">
    <source>
        <dbReference type="ARBA" id="ARBA00009748"/>
    </source>
</evidence>
<evidence type="ECO:0000313" key="7">
    <source>
        <dbReference type="Proteomes" id="UP000008311"/>
    </source>
</evidence>
<dbReference type="SMART" id="SM00499">
    <property type="entry name" value="AAI"/>
    <property type="match status" value="1"/>
</dbReference>
<proteinExistence type="inferred from homology"/>
<keyword evidence="3" id="KW-0813">Transport</keyword>
<protein>
    <recommendedName>
        <fullName evidence="3">Non-specific lipid-transfer protein</fullName>
    </recommendedName>
</protein>
<dbReference type="KEGG" id="rcu:8263536"/>
<evidence type="ECO:0000259" key="5">
    <source>
        <dbReference type="SMART" id="SM00499"/>
    </source>
</evidence>
<dbReference type="InterPro" id="IPR036312">
    <property type="entry name" value="Bifun_inhib/LTP/seed_sf"/>
</dbReference>
<dbReference type="InParanoid" id="B9SBJ1"/>
<dbReference type="Gene3D" id="1.10.110.10">
    <property type="entry name" value="Plant lipid-transfer and hydrophobic proteins"/>
    <property type="match status" value="1"/>
</dbReference>
<feature type="signal peptide" evidence="4">
    <location>
        <begin position="1"/>
        <end position="27"/>
    </location>
</feature>
<accession>B9SBJ1</accession>
<comment type="function">
    <text evidence="3">Plant non-specific lipid-transfer proteins transfer phospholipids as well as galactolipids across membranes. May play a role in wax or cutin deposition in the cell walls of expanding epidermal cells and certain secretory tissues.</text>
</comment>
<evidence type="ECO:0000256" key="4">
    <source>
        <dbReference type="SAM" id="SignalP"/>
    </source>
</evidence>